<evidence type="ECO:0000313" key="2">
    <source>
        <dbReference type="EMBL" id="APL95888.1"/>
    </source>
</evidence>
<dbReference type="KEGG" id="sinb:SIDU_15995"/>
<dbReference type="SUPFAM" id="SSF56935">
    <property type="entry name" value="Porins"/>
    <property type="match status" value="1"/>
</dbReference>
<name>A0A1L5BSQ8_SPHIB</name>
<dbReference type="InterPro" id="IPR018759">
    <property type="entry name" value="BBP2_2"/>
</dbReference>
<organism evidence="2 3">
    <name type="scientific">Sphingobium indicum (strain DSM 16412 / CCM 7286 / MTCC 6364 / B90A)</name>
    <dbReference type="NCBI Taxonomy" id="861109"/>
    <lineage>
        <taxon>Bacteria</taxon>
        <taxon>Pseudomonadati</taxon>
        <taxon>Pseudomonadota</taxon>
        <taxon>Alphaproteobacteria</taxon>
        <taxon>Sphingomonadales</taxon>
        <taxon>Sphingomonadaceae</taxon>
        <taxon>Sphingobium</taxon>
    </lineage>
</organism>
<feature type="signal peptide" evidence="1">
    <location>
        <begin position="1"/>
        <end position="31"/>
    </location>
</feature>
<evidence type="ECO:0000256" key="1">
    <source>
        <dbReference type="SAM" id="SignalP"/>
    </source>
</evidence>
<proteinExistence type="predicted"/>
<accession>A0A1L5BSQ8</accession>
<dbReference type="RefSeq" id="WP_007689463.1">
    <property type="nucleotide sequence ID" value="NZ_CP013070.1"/>
</dbReference>
<sequence length="416" mass="45592">MARPVFGPVLGRASGGAAALLLMTALPDAHAQDMDASEPLQGEPAALFEPTPLSLGSATVRIGGSARLEYDSNIYAQAFGEKDDFRLQFRPYVDLLRKGGALELTARAEGDFRKYFQYEKEDAAGGRVAAGLNWNPSAADRLNVGASWQHLIEDRGEPEGNTLPNIGPRELNLVDGDLSYLHQGSRIGFLFKATGARMRYTRAIDEERDLDAVGGLARVMLRVSPLTSVFVEGVAAHRDFRLAPAPGQFNRDASTYGARVGIAIDPGGTLRGDAAVGVYRLDAKDKLIESQTRMSVQIGLTYAPRPRTTITLDGFVGNVATYRTGVQSREDMRFRLGINQEIRHNLTGRLGILYRRSKYFGVDDTDHLYGVTGELEYAVNRRVAVAGIARFSKRDSSVPLDEFDRVRGGIELRIHY</sequence>
<keyword evidence="1" id="KW-0732">Signal</keyword>
<dbReference type="EMBL" id="CP013070">
    <property type="protein sequence ID" value="APL95888.1"/>
    <property type="molecule type" value="Genomic_DNA"/>
</dbReference>
<gene>
    <name evidence="2" type="ORF">SIDU_15995</name>
</gene>
<dbReference type="Proteomes" id="UP000004550">
    <property type="component" value="Chromosome"/>
</dbReference>
<evidence type="ECO:0008006" key="4">
    <source>
        <dbReference type="Google" id="ProtNLM"/>
    </source>
</evidence>
<evidence type="ECO:0000313" key="3">
    <source>
        <dbReference type="Proteomes" id="UP000004550"/>
    </source>
</evidence>
<dbReference type="AlphaFoldDB" id="A0A1L5BSQ8"/>
<protein>
    <recommendedName>
        <fullName evidence="4">Outer membrane beta-barrel protein</fullName>
    </recommendedName>
</protein>
<reference evidence="2 3" key="1">
    <citation type="journal article" date="2012" name="J. Bacteriol.">
        <title>Genome sequence of Sphingobium indicum B90A, a hexachlorocyclohexane-degrading bacterium.</title>
        <authorList>
            <person name="Anand S."/>
            <person name="Sangwan N."/>
            <person name="Lata P."/>
            <person name="Kaur J."/>
            <person name="Dua A."/>
            <person name="Singh A.K."/>
            <person name="Verma M."/>
            <person name="Kaur J."/>
            <person name="Khurana J.P."/>
            <person name="Khurana P."/>
            <person name="Mathur S."/>
            <person name="Lal R."/>
        </authorList>
    </citation>
    <scope>NUCLEOTIDE SEQUENCE [LARGE SCALE GENOMIC DNA]</scope>
    <source>
        <strain evidence="3">DSM 16412 / CCM 7286 / MTCC 6364 / B90A</strain>
    </source>
</reference>
<dbReference type="Pfam" id="PF10082">
    <property type="entry name" value="BBP2_2"/>
    <property type="match status" value="1"/>
</dbReference>
<feature type="chain" id="PRO_5009860250" description="Outer membrane beta-barrel protein" evidence="1">
    <location>
        <begin position="32"/>
        <end position="416"/>
    </location>
</feature>